<proteinExistence type="predicted"/>
<dbReference type="AlphaFoldDB" id="A0A0K2T2R0"/>
<feature type="non-terminal residue" evidence="1">
    <location>
        <position position="1"/>
    </location>
</feature>
<reference evidence="1" key="1">
    <citation type="submission" date="2014-05" db="EMBL/GenBank/DDBJ databases">
        <authorList>
            <person name="Chronopoulou M."/>
        </authorList>
    </citation>
    <scope>NUCLEOTIDE SEQUENCE</scope>
    <source>
        <tissue evidence="1">Whole organism</tissue>
    </source>
</reference>
<evidence type="ECO:0000313" key="1">
    <source>
        <dbReference type="EMBL" id="CDW19852.1"/>
    </source>
</evidence>
<protein>
    <submittedName>
        <fullName evidence="1">Uncharacterized protein</fullName>
    </submittedName>
</protein>
<dbReference type="EMBL" id="HACA01002491">
    <property type="protein sequence ID" value="CDW19852.1"/>
    <property type="molecule type" value="Transcribed_RNA"/>
</dbReference>
<name>A0A0K2T2R0_LEPSM</name>
<sequence>VLLPRSYVCVFFFFFTVEEEASAEFERNKIYVEKTTVSK</sequence>
<organism evidence="1">
    <name type="scientific">Lepeophtheirus salmonis</name>
    <name type="common">Salmon louse</name>
    <name type="synonym">Caligus salmonis</name>
    <dbReference type="NCBI Taxonomy" id="72036"/>
    <lineage>
        <taxon>Eukaryota</taxon>
        <taxon>Metazoa</taxon>
        <taxon>Ecdysozoa</taxon>
        <taxon>Arthropoda</taxon>
        <taxon>Crustacea</taxon>
        <taxon>Multicrustacea</taxon>
        <taxon>Hexanauplia</taxon>
        <taxon>Copepoda</taxon>
        <taxon>Siphonostomatoida</taxon>
        <taxon>Caligidae</taxon>
        <taxon>Lepeophtheirus</taxon>
    </lineage>
</organism>
<accession>A0A0K2T2R0</accession>